<feature type="repeat" description="Cell wall-binding" evidence="9">
    <location>
        <begin position="1325"/>
        <end position="1344"/>
    </location>
</feature>
<evidence type="ECO:0000259" key="16">
    <source>
        <dbReference type="Pfam" id="PF06280"/>
    </source>
</evidence>
<evidence type="ECO:0000259" key="13">
    <source>
        <dbReference type="Pfam" id="PF00082"/>
    </source>
</evidence>
<dbReference type="Pfam" id="PF19127">
    <property type="entry name" value="Choline_bind_3"/>
    <property type="match status" value="2"/>
</dbReference>
<dbReference type="InterPro" id="IPR036852">
    <property type="entry name" value="Peptidase_S8/S53_dom_sf"/>
</dbReference>
<keyword evidence="7 10" id="KW-0378">Hydrolase</keyword>
<evidence type="ECO:0000256" key="4">
    <source>
        <dbReference type="ARBA" id="ARBA00022670"/>
    </source>
</evidence>
<dbReference type="InterPro" id="IPR010259">
    <property type="entry name" value="S8pro/Inhibitor_I9"/>
</dbReference>
<dbReference type="SUPFAM" id="SSF69360">
    <property type="entry name" value="Cell wall binding repeat"/>
    <property type="match status" value="1"/>
</dbReference>
<dbReference type="InterPro" id="IPR023827">
    <property type="entry name" value="Peptidase_S8_Asp-AS"/>
</dbReference>
<keyword evidence="8 10" id="KW-0720">Serine protease</keyword>
<evidence type="ECO:0000256" key="10">
    <source>
        <dbReference type="PROSITE-ProRule" id="PRU01240"/>
    </source>
</evidence>
<keyword evidence="4 10" id="KW-0645">Protease</keyword>
<organism evidence="18 19">
    <name type="scientific">Bacillus yunxiaonensis</name>
    <dbReference type="NCBI Taxonomy" id="3127665"/>
    <lineage>
        <taxon>Bacteria</taxon>
        <taxon>Bacillati</taxon>
        <taxon>Bacillota</taxon>
        <taxon>Bacilli</taxon>
        <taxon>Bacillales</taxon>
        <taxon>Bacillaceae</taxon>
        <taxon>Bacillus</taxon>
    </lineage>
</organism>
<dbReference type="InterPro" id="IPR013783">
    <property type="entry name" value="Ig-like_fold"/>
</dbReference>
<dbReference type="SUPFAM" id="SSF52743">
    <property type="entry name" value="Subtilisin-like"/>
    <property type="match status" value="1"/>
</dbReference>
<dbReference type="Pfam" id="PF01473">
    <property type="entry name" value="Choline_bind_1"/>
    <property type="match status" value="2"/>
</dbReference>
<dbReference type="Gene3D" id="3.40.50.200">
    <property type="entry name" value="Peptidase S8/S53 domain"/>
    <property type="match status" value="1"/>
</dbReference>
<dbReference type="Gene3D" id="3.50.30.30">
    <property type="match status" value="1"/>
</dbReference>
<dbReference type="Pfam" id="PF00082">
    <property type="entry name" value="Peptidase_S8"/>
    <property type="match status" value="1"/>
</dbReference>
<keyword evidence="19" id="KW-1185">Reference proteome</keyword>
<comment type="caution">
    <text evidence="18">The sequence shown here is derived from an EMBL/GenBank/DDBJ whole genome shotgun (WGS) entry which is preliminary data.</text>
</comment>
<evidence type="ECO:0000259" key="15">
    <source>
        <dbReference type="Pfam" id="PF05922"/>
    </source>
</evidence>
<evidence type="ECO:0000256" key="6">
    <source>
        <dbReference type="ARBA" id="ARBA00022737"/>
    </source>
</evidence>
<dbReference type="Gene3D" id="2.10.270.10">
    <property type="entry name" value="Cholin Binding"/>
    <property type="match status" value="3"/>
</dbReference>
<dbReference type="PROSITE" id="PS51170">
    <property type="entry name" value="CW"/>
    <property type="match status" value="6"/>
</dbReference>
<dbReference type="InterPro" id="IPR010435">
    <property type="entry name" value="C5a/SBT2-like_Fn3"/>
</dbReference>
<evidence type="ECO:0000256" key="9">
    <source>
        <dbReference type="PROSITE-ProRule" id="PRU00591"/>
    </source>
</evidence>
<dbReference type="PROSITE" id="PS00136">
    <property type="entry name" value="SUBTILASE_ASP"/>
    <property type="match status" value="1"/>
</dbReference>
<keyword evidence="3" id="KW-0964">Secreted</keyword>
<dbReference type="PRINTS" id="PR00723">
    <property type="entry name" value="SUBTILISIN"/>
</dbReference>
<dbReference type="PROSITE" id="PS00138">
    <property type="entry name" value="SUBTILASE_SER"/>
    <property type="match status" value="1"/>
</dbReference>
<feature type="domain" description="C5a peptidase/Subtilisin-like protease SBT2-like Fn3-like" evidence="16">
    <location>
        <begin position="685"/>
        <end position="814"/>
    </location>
</feature>
<evidence type="ECO:0000256" key="1">
    <source>
        <dbReference type="ARBA" id="ARBA00011073"/>
    </source>
</evidence>
<evidence type="ECO:0000256" key="5">
    <source>
        <dbReference type="ARBA" id="ARBA00022729"/>
    </source>
</evidence>
<name>A0ABU8FXP1_9BACI</name>
<feature type="active site" description="Charge relay system" evidence="10">
    <location>
        <position position="198"/>
    </location>
</feature>
<feature type="active site" description="Charge relay system" evidence="10">
    <location>
        <position position="264"/>
    </location>
</feature>
<feature type="repeat" description="Cell wall-binding" evidence="9">
    <location>
        <begin position="1345"/>
        <end position="1364"/>
    </location>
</feature>
<evidence type="ECO:0000256" key="7">
    <source>
        <dbReference type="ARBA" id="ARBA00022801"/>
    </source>
</evidence>
<dbReference type="PANTHER" id="PTHR43806:SF11">
    <property type="entry name" value="CEREVISIN-RELATED"/>
    <property type="match status" value="1"/>
</dbReference>
<keyword evidence="6" id="KW-0677">Repeat</keyword>
<feature type="domain" description="PA" evidence="14">
    <location>
        <begin position="441"/>
        <end position="524"/>
    </location>
</feature>
<feature type="domain" description="Inhibitor I9" evidence="15">
    <location>
        <begin position="67"/>
        <end position="155"/>
    </location>
</feature>
<dbReference type="InterPro" id="IPR046450">
    <property type="entry name" value="PA_dom_sf"/>
</dbReference>
<proteinExistence type="inferred from homology"/>
<keyword evidence="2" id="KW-0134">Cell wall</keyword>
<dbReference type="Gene3D" id="2.60.40.4070">
    <property type="match status" value="1"/>
</dbReference>
<evidence type="ECO:0000256" key="11">
    <source>
        <dbReference type="RuleBase" id="RU003355"/>
    </source>
</evidence>
<gene>
    <name evidence="17" type="ORF">WAX78_05155</name>
    <name evidence="18" type="ORF">WAX78_15200</name>
</gene>
<evidence type="ECO:0000313" key="18">
    <source>
        <dbReference type="EMBL" id="MEI4830796.1"/>
    </source>
</evidence>
<dbReference type="InterPro" id="IPR050131">
    <property type="entry name" value="Peptidase_S8_subtilisin-like"/>
</dbReference>
<feature type="repeat" description="Cell wall-binding" evidence="9">
    <location>
        <begin position="1305"/>
        <end position="1324"/>
    </location>
</feature>
<sequence length="1402" mass="153430">MGQKKKNKAVVAVLTTVPLLFSTTAFAETNQTGQAAQIANVAKEIKQQLANTSSPDVQFNKKEEVRVIVKLKEKSVLEYAQEKGMDYAKTSKSKKEQIQNQVQSQQSSVKKKIKKEGIQMSYKESFDTVYNGFSGSIKAEEIQKIQALPEVESVHIVNEYKRPEVKPDMITSNEMVQSQQTWGDYGYKGQGMVVAVIDTGIDYTHKDMKISDPSKERLTKEKVAKTVDQNDMKGKYYTDKVPYGYNYFDNNEEVRDIGPGASMHGQHVTGTVAANGDEKAGGIKGVAPEAQVLALKVFSNDPNYESTFGDIYIKAIDDAIKLGADVVNMSLGSSAGFVNDSNPESKAIQNAVDNGIVMSISAGNSAFAGSGKDTPFASNPDYGTVGSPGIAHDSLQVASVENSHIQLDAMQVKVDGDKTIKLGWKAQSGPNFLDTLKDKEVELVYVGDGAEKDYEGKDVKGKIVVAIRDAANPNYTEIQKKAEEKGAAGIIVRPRVAHGDYVSMALDAPKIPLASVSIKDGNTLKELLTAGKKASVTFDGSRLEIVNKDAGTMSDFTSWGVTPNLDFKPEITAPGGKIYSTLNNNQYGLMNGTSMAAPHVAGGSALVLERVEKEFKLSGAEKVLRTKNLLMNTSKPVLEKGDYNTQLGLENYVSPRREGAGLMQLHAAVATPAMVYNKKTGEAKVALKEIKGNTATFTLAVQNFSDKPLTYKVSGNVQTDLVVKEKDGTDHMALESQELKGAKVNAPAAIEVEAGKTKSFDVTIDLSKVTVLDSSLSSQVSPETVFPNGYFVDGFIKLEAANKDEQPTLHVPFVGFKGDWSKAPIFDNGVYDEKSYYGRTGLVNEKGEYLGKDEITKQFHKDKIAISPNGDELNDRVTPAFSLLRNAEKLEVAVVDEKGKVLRKIRTDELLTKNYDGSRPERQFYISDNYTWDGKINNKVAPDGTYYIQLKGTLNGKEQTVKYPVIVDTKAPVVTSFIDNGDVIIGAQDSGAGVNYLRVAYVDKDGNIAKVFPEMLAPDTTKFTLPEDVPAGLHVAVIAFDYANNVTVSFVNDKKEANLPVIDLKSPETLKAWNTKDVVFEGNVSDESGIVEFKIDGKSVQLKPDEKGNLYSFKTTLPFEDGIHAADVSARDGSGNKFSIQRQFIVDTKAPKLSVTRAPKYVGKNEESAKISVAIEDNFDEARLYVNGSEEYAHAFVEPYEMRAFKHTVENIEVPLKDNVNTFKIELVDVGGNKTVEEIQIVKGASGWVYDQNAWNYYDNNGVKKTGWVSTGNKWYYLNDSGVMQTGWVSVGGKWYYLNNSGAMETGWVSVGGKWYYLNNSGAMETGWVSVGGKWYYLNSRGTMETGWVSVGGKWYYLNSSGAMETGWVSVGGKWYYLYKDGSMAVNTVINGYKLGYDGALI</sequence>
<feature type="repeat" description="Cell wall-binding" evidence="9">
    <location>
        <begin position="1265"/>
        <end position="1284"/>
    </location>
</feature>
<dbReference type="InterPro" id="IPR000209">
    <property type="entry name" value="Peptidase_S8/S53_dom"/>
</dbReference>
<evidence type="ECO:0000259" key="14">
    <source>
        <dbReference type="Pfam" id="PF02225"/>
    </source>
</evidence>
<dbReference type="PROSITE" id="PS51892">
    <property type="entry name" value="SUBTILASE"/>
    <property type="match status" value="1"/>
</dbReference>
<evidence type="ECO:0000313" key="17">
    <source>
        <dbReference type="EMBL" id="MEI4828837.1"/>
    </source>
</evidence>
<dbReference type="PANTHER" id="PTHR43806">
    <property type="entry name" value="PEPTIDASE S8"/>
    <property type="match status" value="1"/>
</dbReference>
<feature type="domain" description="Peptidase S8/S53" evidence="13">
    <location>
        <begin position="189"/>
        <end position="639"/>
    </location>
</feature>
<dbReference type="Proteomes" id="UP001367922">
    <property type="component" value="Unassembled WGS sequence"/>
</dbReference>
<feature type="signal peptide" evidence="12">
    <location>
        <begin position="1"/>
        <end position="27"/>
    </location>
</feature>
<dbReference type="InterPro" id="IPR034216">
    <property type="entry name" value="C5a_Peptidase"/>
</dbReference>
<keyword evidence="5 12" id="KW-0732">Signal</keyword>
<evidence type="ECO:0000313" key="19">
    <source>
        <dbReference type="Proteomes" id="UP001367922"/>
    </source>
</evidence>
<evidence type="ECO:0000256" key="2">
    <source>
        <dbReference type="ARBA" id="ARBA00022512"/>
    </source>
</evidence>
<accession>A0ABU8FXP1</accession>
<dbReference type="Gene3D" id="2.60.40.10">
    <property type="entry name" value="Immunoglobulins"/>
    <property type="match status" value="1"/>
</dbReference>
<dbReference type="CDD" id="cd07475">
    <property type="entry name" value="Peptidases_S8_C5a_Peptidase"/>
    <property type="match status" value="1"/>
</dbReference>
<dbReference type="InterPro" id="IPR023828">
    <property type="entry name" value="Peptidase_S8_Ser-AS"/>
</dbReference>
<feature type="repeat" description="Cell wall-binding" evidence="9">
    <location>
        <begin position="1285"/>
        <end position="1304"/>
    </location>
</feature>
<dbReference type="Gene3D" id="2.60.40.1710">
    <property type="entry name" value="Subtilisin-like superfamily"/>
    <property type="match status" value="1"/>
</dbReference>
<dbReference type="InterPro" id="IPR003137">
    <property type="entry name" value="PA_domain"/>
</dbReference>
<evidence type="ECO:0000256" key="12">
    <source>
        <dbReference type="SAM" id="SignalP"/>
    </source>
</evidence>
<dbReference type="InterPro" id="IPR015500">
    <property type="entry name" value="Peptidase_S8_subtilisin-rel"/>
</dbReference>
<reference evidence="18 19" key="1">
    <citation type="submission" date="2024-01" db="EMBL/GenBank/DDBJ databases">
        <title>Seven novel Bacillus-like species.</title>
        <authorList>
            <person name="Liu G."/>
        </authorList>
    </citation>
    <scope>NUCLEOTIDE SEQUENCE [LARGE SCALE GENOMIC DNA]</scope>
    <source>
        <strain evidence="18 19">FJAT-53711</strain>
    </source>
</reference>
<evidence type="ECO:0000256" key="3">
    <source>
        <dbReference type="ARBA" id="ARBA00022525"/>
    </source>
</evidence>
<feature type="chain" id="PRO_5045032773" evidence="12">
    <location>
        <begin position="28"/>
        <end position="1402"/>
    </location>
</feature>
<dbReference type="RefSeq" id="WP_336481189.1">
    <property type="nucleotide sequence ID" value="NZ_JBAWSV010000001.1"/>
</dbReference>
<dbReference type="Pfam" id="PF05922">
    <property type="entry name" value="Inhibitor_I9"/>
    <property type="match status" value="1"/>
</dbReference>
<dbReference type="SUPFAM" id="SSF52025">
    <property type="entry name" value="PA domain"/>
    <property type="match status" value="1"/>
</dbReference>
<dbReference type="EMBL" id="JBAWSV010000005">
    <property type="protein sequence ID" value="MEI4830796.1"/>
    <property type="molecule type" value="Genomic_DNA"/>
</dbReference>
<protein>
    <submittedName>
        <fullName evidence="18">S8 family serine peptidase</fullName>
    </submittedName>
</protein>
<dbReference type="InterPro" id="IPR018337">
    <property type="entry name" value="Cell_wall/Cho-bd_repeat"/>
</dbReference>
<dbReference type="Pfam" id="PF06280">
    <property type="entry name" value="fn3_5"/>
    <property type="match status" value="1"/>
</dbReference>
<feature type="repeat" description="Cell wall-binding" evidence="9">
    <location>
        <begin position="1365"/>
        <end position="1384"/>
    </location>
</feature>
<comment type="similarity">
    <text evidence="1 10 11">Belongs to the peptidase S8 family.</text>
</comment>
<dbReference type="Pfam" id="PF02225">
    <property type="entry name" value="PA"/>
    <property type="match status" value="1"/>
</dbReference>
<feature type="active site" description="Charge relay system" evidence="10">
    <location>
        <position position="594"/>
    </location>
</feature>
<dbReference type="EMBL" id="JBAWSV010000001">
    <property type="protein sequence ID" value="MEI4828837.1"/>
    <property type="molecule type" value="Genomic_DNA"/>
</dbReference>
<evidence type="ECO:0000256" key="8">
    <source>
        <dbReference type="ARBA" id="ARBA00022825"/>
    </source>
</evidence>